<organism evidence="2 3">
    <name type="scientific">Polysphondylium violaceum</name>
    <dbReference type="NCBI Taxonomy" id="133409"/>
    <lineage>
        <taxon>Eukaryota</taxon>
        <taxon>Amoebozoa</taxon>
        <taxon>Evosea</taxon>
        <taxon>Eumycetozoa</taxon>
        <taxon>Dictyostelia</taxon>
        <taxon>Dictyosteliales</taxon>
        <taxon>Dictyosteliaceae</taxon>
        <taxon>Polysphondylium</taxon>
    </lineage>
</organism>
<dbReference type="InterPro" id="IPR012340">
    <property type="entry name" value="NA-bd_OB-fold"/>
</dbReference>
<evidence type="ECO:0000313" key="3">
    <source>
        <dbReference type="Proteomes" id="UP000695562"/>
    </source>
</evidence>
<keyword evidence="3" id="KW-1185">Reference proteome</keyword>
<accession>A0A8J4PV99</accession>
<reference evidence="2" key="1">
    <citation type="submission" date="2020-01" db="EMBL/GenBank/DDBJ databases">
        <title>Development of genomics and gene disruption for Polysphondylium violaceum indicates a role for the polyketide synthase stlB in stalk morphogenesis.</title>
        <authorList>
            <person name="Narita B."/>
            <person name="Kawabe Y."/>
            <person name="Kin K."/>
            <person name="Saito T."/>
            <person name="Gibbs R."/>
            <person name="Kuspa A."/>
            <person name="Muzny D."/>
            <person name="Queller D."/>
            <person name="Richards S."/>
            <person name="Strassman J."/>
            <person name="Sucgang R."/>
            <person name="Worley K."/>
            <person name="Schaap P."/>
        </authorList>
    </citation>
    <scope>NUCLEOTIDE SEQUENCE</scope>
    <source>
        <strain evidence="2">QSvi11</strain>
    </source>
</reference>
<name>A0A8J4PV99_9MYCE</name>
<dbReference type="Proteomes" id="UP000695562">
    <property type="component" value="Unassembled WGS sequence"/>
</dbReference>
<gene>
    <name evidence="2" type="ORF">CYY_004455</name>
</gene>
<evidence type="ECO:0008006" key="4">
    <source>
        <dbReference type="Google" id="ProtNLM"/>
    </source>
</evidence>
<evidence type="ECO:0000313" key="2">
    <source>
        <dbReference type="EMBL" id="KAF2074245.1"/>
    </source>
</evidence>
<feature type="region of interest" description="Disordered" evidence="1">
    <location>
        <begin position="1"/>
        <end position="55"/>
    </location>
</feature>
<proteinExistence type="predicted"/>
<dbReference type="AlphaFoldDB" id="A0A8J4PV99"/>
<protein>
    <recommendedName>
        <fullName evidence="4">CST complex subunit Stn1 N-terminal domain-containing protein</fullName>
    </recommendedName>
</protein>
<evidence type="ECO:0000256" key="1">
    <source>
        <dbReference type="SAM" id="MobiDB-lite"/>
    </source>
</evidence>
<dbReference type="EMBL" id="AJWJ01000157">
    <property type="protein sequence ID" value="KAF2074245.1"/>
    <property type="molecule type" value="Genomic_DNA"/>
</dbReference>
<dbReference type="Gene3D" id="2.40.50.140">
    <property type="entry name" value="Nucleic acid-binding proteins"/>
    <property type="match status" value="1"/>
</dbReference>
<comment type="caution">
    <text evidence="2">The sequence shown here is derived from an EMBL/GenBank/DDBJ whole genome shotgun (WGS) entry which is preliminary data.</text>
</comment>
<sequence>MNSIKNSNSSFNISNSKTTTTTSTKATSSTTTTTTTSTSSLSNSKPSTKTTTTSTSLPIKKDLDQFTNEEIVRVRGFIDSYMSKLIYFKLSIEDIKSKLRQSQRQSWPSGKVIDVYVLYKHIYVKNIETFGDLVAVKLKFYTPNWTLYFTLDNGYESIQVEYRSETIMSLELYNLIMFQCKDQKKEFINLSDIDQYRRGLSPIDFELGPIYFKQSLPLGSFVRVLGQIDAYDKKLRIKATHIERITDPNMEMFLSLQYKKLDREFYQLFGSYAEAKAN</sequence>